<dbReference type="OrthoDB" id="48317at2759"/>
<dbReference type="InterPro" id="IPR036291">
    <property type="entry name" value="NAD(P)-bd_dom_sf"/>
</dbReference>
<evidence type="ECO:0000256" key="2">
    <source>
        <dbReference type="ARBA" id="ARBA00011245"/>
    </source>
</evidence>
<protein>
    <submittedName>
        <fullName evidence="8">Putative alcohol dehydrogenase</fullName>
    </submittedName>
</protein>
<evidence type="ECO:0000259" key="7">
    <source>
        <dbReference type="SMART" id="SM00829"/>
    </source>
</evidence>
<dbReference type="SMART" id="SM00829">
    <property type="entry name" value="PKS_ER"/>
    <property type="match status" value="1"/>
</dbReference>
<dbReference type="GO" id="GO:0016651">
    <property type="term" value="F:oxidoreductase activity, acting on NAD(P)H"/>
    <property type="evidence" value="ECO:0007669"/>
    <property type="project" value="InterPro"/>
</dbReference>
<gene>
    <name evidence="8" type="ORF">K491DRAFT_608804</name>
</gene>
<dbReference type="PANTHER" id="PTHR45348:SF1">
    <property type="entry name" value="TRANS-ENOYL REDUCTASE STHE"/>
    <property type="match status" value="1"/>
</dbReference>
<dbReference type="AlphaFoldDB" id="A0A6A6SRK7"/>
<evidence type="ECO:0000256" key="5">
    <source>
        <dbReference type="ARBA" id="ARBA00023002"/>
    </source>
</evidence>
<organism evidence="8 9">
    <name type="scientific">Lophiostoma macrostomum CBS 122681</name>
    <dbReference type="NCBI Taxonomy" id="1314788"/>
    <lineage>
        <taxon>Eukaryota</taxon>
        <taxon>Fungi</taxon>
        <taxon>Dikarya</taxon>
        <taxon>Ascomycota</taxon>
        <taxon>Pezizomycotina</taxon>
        <taxon>Dothideomycetes</taxon>
        <taxon>Pleosporomycetidae</taxon>
        <taxon>Pleosporales</taxon>
        <taxon>Lophiostomataceae</taxon>
        <taxon>Lophiostoma</taxon>
    </lineage>
</organism>
<dbReference type="SUPFAM" id="SSF50129">
    <property type="entry name" value="GroES-like"/>
    <property type="match status" value="1"/>
</dbReference>
<dbReference type="GO" id="GO:0000166">
    <property type="term" value="F:nucleotide binding"/>
    <property type="evidence" value="ECO:0007669"/>
    <property type="project" value="UniProtKB-KW"/>
</dbReference>
<keyword evidence="4" id="KW-0521">NADP</keyword>
<evidence type="ECO:0000313" key="9">
    <source>
        <dbReference type="Proteomes" id="UP000799324"/>
    </source>
</evidence>
<accession>A0A6A6SRK7</accession>
<dbReference type="InterPro" id="IPR011032">
    <property type="entry name" value="GroES-like_sf"/>
</dbReference>
<evidence type="ECO:0000256" key="1">
    <source>
        <dbReference type="ARBA" id="ARBA00008072"/>
    </source>
</evidence>
<dbReference type="InterPro" id="IPR013154">
    <property type="entry name" value="ADH-like_N"/>
</dbReference>
<dbReference type="Gene3D" id="3.90.180.10">
    <property type="entry name" value="Medium-chain alcohol dehydrogenases, catalytic domain"/>
    <property type="match status" value="1"/>
</dbReference>
<comment type="similarity">
    <text evidence="1">Belongs to the zinc-containing alcohol dehydrogenase family.</text>
</comment>
<dbReference type="SUPFAM" id="SSF51735">
    <property type="entry name" value="NAD(P)-binding Rossmann-fold domains"/>
    <property type="match status" value="1"/>
</dbReference>
<evidence type="ECO:0000313" key="8">
    <source>
        <dbReference type="EMBL" id="KAF2650426.1"/>
    </source>
</evidence>
<comment type="subunit">
    <text evidence="2">Monomer.</text>
</comment>
<dbReference type="InterPro" id="IPR047122">
    <property type="entry name" value="Trans-enoyl_RdTase-like"/>
</dbReference>
<dbReference type="Proteomes" id="UP000799324">
    <property type="component" value="Unassembled WGS sequence"/>
</dbReference>
<keyword evidence="5" id="KW-0560">Oxidoreductase</keyword>
<keyword evidence="3" id="KW-0547">Nucleotide-binding</keyword>
<evidence type="ECO:0000256" key="4">
    <source>
        <dbReference type="ARBA" id="ARBA00022857"/>
    </source>
</evidence>
<dbReference type="Pfam" id="PF08240">
    <property type="entry name" value="ADH_N"/>
    <property type="match status" value="1"/>
</dbReference>
<dbReference type="PANTHER" id="PTHR45348">
    <property type="entry name" value="HYPOTHETICAL OXIDOREDUCTASE (EUROFUNG)"/>
    <property type="match status" value="1"/>
</dbReference>
<dbReference type="Gene3D" id="3.40.50.720">
    <property type="entry name" value="NAD(P)-binding Rossmann-like Domain"/>
    <property type="match status" value="1"/>
</dbReference>
<dbReference type="EMBL" id="MU004455">
    <property type="protein sequence ID" value="KAF2650426.1"/>
    <property type="molecule type" value="Genomic_DNA"/>
</dbReference>
<reference evidence="8" key="1">
    <citation type="journal article" date="2020" name="Stud. Mycol.">
        <title>101 Dothideomycetes genomes: a test case for predicting lifestyles and emergence of pathogens.</title>
        <authorList>
            <person name="Haridas S."/>
            <person name="Albert R."/>
            <person name="Binder M."/>
            <person name="Bloem J."/>
            <person name="Labutti K."/>
            <person name="Salamov A."/>
            <person name="Andreopoulos B."/>
            <person name="Baker S."/>
            <person name="Barry K."/>
            <person name="Bills G."/>
            <person name="Bluhm B."/>
            <person name="Cannon C."/>
            <person name="Castanera R."/>
            <person name="Culley D."/>
            <person name="Daum C."/>
            <person name="Ezra D."/>
            <person name="Gonzalez J."/>
            <person name="Henrissat B."/>
            <person name="Kuo A."/>
            <person name="Liang C."/>
            <person name="Lipzen A."/>
            <person name="Lutzoni F."/>
            <person name="Magnuson J."/>
            <person name="Mondo S."/>
            <person name="Nolan M."/>
            <person name="Ohm R."/>
            <person name="Pangilinan J."/>
            <person name="Park H.-J."/>
            <person name="Ramirez L."/>
            <person name="Alfaro M."/>
            <person name="Sun H."/>
            <person name="Tritt A."/>
            <person name="Yoshinaga Y."/>
            <person name="Zwiers L.-H."/>
            <person name="Turgeon B."/>
            <person name="Goodwin S."/>
            <person name="Spatafora J."/>
            <person name="Crous P."/>
            <person name="Grigoriev I."/>
        </authorList>
    </citation>
    <scope>NUCLEOTIDE SEQUENCE</scope>
    <source>
        <strain evidence="8">CBS 122681</strain>
    </source>
</reference>
<evidence type="ECO:0000256" key="3">
    <source>
        <dbReference type="ARBA" id="ARBA00022741"/>
    </source>
</evidence>
<dbReference type="InterPro" id="IPR020843">
    <property type="entry name" value="ER"/>
</dbReference>
<feature type="domain" description="Enoyl reductase (ER)" evidence="7">
    <location>
        <begin position="17"/>
        <end position="369"/>
    </location>
</feature>
<feature type="region of interest" description="Disordered" evidence="6">
    <location>
        <begin position="1"/>
        <end position="22"/>
    </location>
</feature>
<dbReference type="CDD" id="cd08249">
    <property type="entry name" value="enoyl_reductase_like"/>
    <property type="match status" value="1"/>
</dbReference>
<name>A0A6A6SRK7_9PLEO</name>
<keyword evidence="9" id="KW-1185">Reference proteome</keyword>
<sequence length="375" mass="39510">MAPLTQTAVVQTSESTSSSDTLPLTISSSVPVPALPSPNHVLVRVLAVALNPTDFKMVTYFSQPDGYVPIGCDFCGVVEDGASEMLKSFPPGTRVCGGLFPYGRTEKAEDAIFGAFAQYVAADASQLLRVPQHLSASDGAAIGGICWGTCVLGLFADTEALALPGRPSKPAEKNVPVLVYGGATATGTMALQLLKLSGYMPIAVTSPASAPLAKEYGAVATASYTSPTCVDTIRSLSSEHGSIHHVLDCITSQESVAICYAAMARAGGRYACLEKLESGWRTRKAVRTKEVMGFEGFGHAVVLGDNTYTREVNKDLYTRGNEFAAEMQAFLDKGLIKPHPVQEIGGQWQGIIDGLGMLQRGEVRGKKLVVSIAAS</sequence>
<evidence type="ECO:0000256" key="6">
    <source>
        <dbReference type="SAM" id="MobiDB-lite"/>
    </source>
</evidence>
<proteinExistence type="inferred from homology"/>